<dbReference type="Proteomes" id="UP001497680">
    <property type="component" value="Unassembled WGS sequence"/>
</dbReference>
<gene>
    <name evidence="1" type="ORF">F4821DRAFT_274005</name>
</gene>
<protein>
    <submittedName>
        <fullName evidence="1">Uncharacterized protein</fullName>
    </submittedName>
</protein>
<reference evidence="1 2" key="1">
    <citation type="journal article" date="2022" name="New Phytol.">
        <title>Ecological generalism drives hyperdiversity of secondary metabolite gene clusters in xylarialean endophytes.</title>
        <authorList>
            <person name="Franco M.E.E."/>
            <person name="Wisecaver J.H."/>
            <person name="Arnold A.E."/>
            <person name="Ju Y.M."/>
            <person name="Slot J.C."/>
            <person name="Ahrendt S."/>
            <person name="Moore L.P."/>
            <person name="Eastman K.E."/>
            <person name="Scott K."/>
            <person name="Konkel Z."/>
            <person name="Mondo S.J."/>
            <person name="Kuo A."/>
            <person name="Hayes R.D."/>
            <person name="Haridas S."/>
            <person name="Andreopoulos B."/>
            <person name="Riley R."/>
            <person name="LaButti K."/>
            <person name="Pangilinan J."/>
            <person name="Lipzen A."/>
            <person name="Amirebrahimi M."/>
            <person name="Yan J."/>
            <person name="Adam C."/>
            <person name="Keymanesh K."/>
            <person name="Ng V."/>
            <person name="Louie K."/>
            <person name="Northen T."/>
            <person name="Drula E."/>
            <person name="Henrissat B."/>
            <person name="Hsieh H.M."/>
            <person name="Youens-Clark K."/>
            <person name="Lutzoni F."/>
            <person name="Miadlikowska J."/>
            <person name="Eastwood D.C."/>
            <person name="Hamelin R.C."/>
            <person name="Grigoriev I.V."/>
            <person name="U'Ren J.M."/>
        </authorList>
    </citation>
    <scope>NUCLEOTIDE SEQUENCE [LARGE SCALE GENOMIC DNA]</scope>
    <source>
        <strain evidence="1 2">ER1909</strain>
    </source>
</reference>
<comment type="caution">
    <text evidence="1">The sequence shown here is derived from an EMBL/GenBank/DDBJ whole genome shotgun (WGS) entry which is preliminary data.</text>
</comment>
<sequence length="342" mass="38421">MMLPASVRRVVSAAPQSPLLSNLAPTSTRAPGALSFCCNSRSQQRRRYSSSKPSSPNDSPKGIPDGQVTTAPSQSKQSGEKRRRKVKEWMDIQQRLPSVPSTQNVPQEALALSTFFSLHRPMSVTHSFPKTITDDAFAQIFAARTKGSKYNDVMSTLSRTVEDLEDPMQNLTLDAQQSGETITDANGEQMHKIDVKHPDGSESSVYVQLNAMSGQFLPFRPPPLPQPESAVAAETGGEEAMEELPHHRVYKAMFTLEETTDENGQVRIVAHSPQVVEEAPAQRTFLERMAQRQIRLREEVRGQSPGMIAISVRRQRKLKMKKKKYKKLMKRTRNIRRKLDRV</sequence>
<evidence type="ECO:0000313" key="2">
    <source>
        <dbReference type="Proteomes" id="UP001497680"/>
    </source>
</evidence>
<proteinExistence type="predicted"/>
<keyword evidence="2" id="KW-1185">Reference proteome</keyword>
<evidence type="ECO:0000313" key="1">
    <source>
        <dbReference type="EMBL" id="KAI6080193.1"/>
    </source>
</evidence>
<name>A0ACC0CIG8_9PEZI</name>
<organism evidence="1 2">
    <name type="scientific">Hypoxylon rubiginosum</name>
    <dbReference type="NCBI Taxonomy" id="110542"/>
    <lineage>
        <taxon>Eukaryota</taxon>
        <taxon>Fungi</taxon>
        <taxon>Dikarya</taxon>
        <taxon>Ascomycota</taxon>
        <taxon>Pezizomycotina</taxon>
        <taxon>Sordariomycetes</taxon>
        <taxon>Xylariomycetidae</taxon>
        <taxon>Xylariales</taxon>
        <taxon>Hypoxylaceae</taxon>
        <taxon>Hypoxylon</taxon>
    </lineage>
</organism>
<accession>A0ACC0CIG8</accession>
<dbReference type="EMBL" id="MU394471">
    <property type="protein sequence ID" value="KAI6080193.1"/>
    <property type="molecule type" value="Genomic_DNA"/>
</dbReference>